<accession>A0A7R8WIE9</accession>
<evidence type="ECO:0000313" key="2">
    <source>
        <dbReference type="EMBL" id="CAD7232322.1"/>
    </source>
</evidence>
<feature type="region of interest" description="Disordered" evidence="1">
    <location>
        <begin position="120"/>
        <end position="148"/>
    </location>
</feature>
<name>A0A7R8WIE9_9CRUS</name>
<proteinExistence type="predicted"/>
<feature type="region of interest" description="Disordered" evidence="1">
    <location>
        <begin position="56"/>
        <end position="79"/>
    </location>
</feature>
<evidence type="ECO:0000256" key="1">
    <source>
        <dbReference type="SAM" id="MobiDB-lite"/>
    </source>
</evidence>
<feature type="compositionally biased region" description="Basic and acidic residues" evidence="1">
    <location>
        <begin position="139"/>
        <end position="148"/>
    </location>
</feature>
<reference evidence="2" key="1">
    <citation type="submission" date="2020-11" db="EMBL/GenBank/DDBJ databases">
        <authorList>
            <person name="Tran Van P."/>
        </authorList>
    </citation>
    <scope>NUCLEOTIDE SEQUENCE</scope>
</reference>
<feature type="compositionally biased region" description="Basic and acidic residues" evidence="1">
    <location>
        <begin position="120"/>
        <end position="129"/>
    </location>
</feature>
<organism evidence="2">
    <name type="scientific">Cyprideis torosa</name>
    <dbReference type="NCBI Taxonomy" id="163714"/>
    <lineage>
        <taxon>Eukaryota</taxon>
        <taxon>Metazoa</taxon>
        <taxon>Ecdysozoa</taxon>
        <taxon>Arthropoda</taxon>
        <taxon>Crustacea</taxon>
        <taxon>Oligostraca</taxon>
        <taxon>Ostracoda</taxon>
        <taxon>Podocopa</taxon>
        <taxon>Podocopida</taxon>
        <taxon>Cytherocopina</taxon>
        <taxon>Cytheroidea</taxon>
        <taxon>Cytherideidae</taxon>
        <taxon>Cyprideis</taxon>
    </lineage>
</organism>
<dbReference type="AlphaFoldDB" id="A0A7R8WIE9"/>
<protein>
    <submittedName>
        <fullName evidence="2">Uncharacterized protein</fullName>
    </submittedName>
</protein>
<sequence>MWFRKISLSMASKIEQLTGGILHNNINPSNSPNADEKVSSPTVEIRRKKNLYISSATSKSERAVAPPSPAPTLHQSESSSELRIGDMIIIVHDEVSIHCGDPGMNVNFLSAVPSISASLDEEKQLHSDREQEEAVGEAVDSKEDDKRSKSAVVLNPSILKKPRKVSFAERLSSVLESPAARRKTYAGRHLFEYPDDRSDRNPQTVLHEKAVEETPSKKGGHELTRKMIPLATLGDEKMSGREIQCVLLLLVALILKETANEVQPKELSFGRSNRYGDGGSNRGSG</sequence>
<dbReference type="EMBL" id="OB664518">
    <property type="protein sequence ID" value="CAD7232322.1"/>
    <property type="molecule type" value="Genomic_DNA"/>
</dbReference>
<gene>
    <name evidence="2" type="ORF">CTOB1V02_LOCUS10158</name>
</gene>